<keyword evidence="3" id="KW-1185">Reference proteome</keyword>
<accession>A0A7J7JTU0</accession>
<dbReference type="Proteomes" id="UP000593567">
    <property type="component" value="Unassembled WGS sequence"/>
</dbReference>
<evidence type="ECO:0000313" key="3">
    <source>
        <dbReference type="Proteomes" id="UP000593567"/>
    </source>
</evidence>
<protein>
    <submittedName>
        <fullName evidence="2">Uncharacterized protein</fullName>
    </submittedName>
</protein>
<reference evidence="2" key="1">
    <citation type="submission" date="2020-06" db="EMBL/GenBank/DDBJ databases">
        <title>Draft genome of Bugula neritina, a colonial animal packing powerful symbionts and potential medicines.</title>
        <authorList>
            <person name="Rayko M."/>
        </authorList>
    </citation>
    <scope>NUCLEOTIDE SEQUENCE [LARGE SCALE GENOMIC DNA]</scope>
    <source>
        <strain evidence="2">Kwan_BN1</strain>
    </source>
</reference>
<sequence length="347" mass="38340">MPSYQVIPKQPETSSTEADEGNGSQQKMASKGKLLTKPVYQSVFQRTGKAPTPTITVNGPSGSKVFLNFALPKDTIQSSISLKQQQRVQRRSARQPSSAKHESSNTMSTEQYKLFNTHTDSTKLEDMNTVQNIGQPVKLSLRRTSALTQKSSRSTAHGREVSSSVGRAPVRSSSARQVDVSIPTGGEASSVFSSNSLALSEELSGHSCDLNDVRSDVEEDITPIPPTPVPEAENVQTMKERVHQNLLKTIEDTNKFLSDMDRKRRDRPSQIAYSDDEVDLDETENYSYALQSCLSTELIRNTQIHCRSSFCTSISALKHDLQQQIYINTMFSELGQVGPLTQLAPKL</sequence>
<organism evidence="2 3">
    <name type="scientific">Bugula neritina</name>
    <name type="common">Brown bryozoan</name>
    <name type="synonym">Sertularia neritina</name>
    <dbReference type="NCBI Taxonomy" id="10212"/>
    <lineage>
        <taxon>Eukaryota</taxon>
        <taxon>Metazoa</taxon>
        <taxon>Spiralia</taxon>
        <taxon>Lophotrochozoa</taxon>
        <taxon>Bryozoa</taxon>
        <taxon>Gymnolaemata</taxon>
        <taxon>Cheilostomatida</taxon>
        <taxon>Flustrina</taxon>
        <taxon>Buguloidea</taxon>
        <taxon>Bugulidae</taxon>
        <taxon>Bugula</taxon>
    </lineage>
</organism>
<feature type="compositionally biased region" description="Polar residues" evidence="1">
    <location>
        <begin position="11"/>
        <end position="28"/>
    </location>
</feature>
<feature type="region of interest" description="Disordered" evidence="1">
    <location>
        <begin position="1"/>
        <end position="35"/>
    </location>
</feature>
<comment type="caution">
    <text evidence="2">The sequence shown here is derived from an EMBL/GenBank/DDBJ whole genome shotgun (WGS) entry which is preliminary data.</text>
</comment>
<feature type="region of interest" description="Disordered" evidence="1">
    <location>
        <begin position="78"/>
        <end position="111"/>
    </location>
</feature>
<evidence type="ECO:0000256" key="1">
    <source>
        <dbReference type="SAM" id="MobiDB-lite"/>
    </source>
</evidence>
<proteinExistence type="predicted"/>
<dbReference type="EMBL" id="VXIV02001907">
    <property type="protein sequence ID" value="KAF6028798.1"/>
    <property type="molecule type" value="Genomic_DNA"/>
</dbReference>
<gene>
    <name evidence="2" type="ORF">EB796_012894</name>
</gene>
<dbReference type="AlphaFoldDB" id="A0A7J7JTU0"/>
<feature type="compositionally biased region" description="Polar residues" evidence="1">
    <location>
        <begin position="142"/>
        <end position="176"/>
    </location>
</feature>
<evidence type="ECO:0000313" key="2">
    <source>
        <dbReference type="EMBL" id="KAF6028798.1"/>
    </source>
</evidence>
<name>A0A7J7JTU0_BUGNE</name>
<feature type="region of interest" description="Disordered" evidence="1">
    <location>
        <begin position="135"/>
        <end position="189"/>
    </location>
</feature>